<evidence type="ECO:0008006" key="3">
    <source>
        <dbReference type="Google" id="ProtNLM"/>
    </source>
</evidence>
<organism evidence="1 2">
    <name type="scientific">Mycena sanguinolenta</name>
    <dbReference type="NCBI Taxonomy" id="230812"/>
    <lineage>
        <taxon>Eukaryota</taxon>
        <taxon>Fungi</taxon>
        <taxon>Dikarya</taxon>
        <taxon>Basidiomycota</taxon>
        <taxon>Agaricomycotina</taxon>
        <taxon>Agaricomycetes</taxon>
        <taxon>Agaricomycetidae</taxon>
        <taxon>Agaricales</taxon>
        <taxon>Marasmiineae</taxon>
        <taxon>Mycenaceae</taxon>
        <taxon>Mycena</taxon>
    </lineage>
</organism>
<accession>A0A8H6XXN8</accession>
<dbReference type="AlphaFoldDB" id="A0A8H6XXN8"/>
<reference evidence="1" key="1">
    <citation type="submission" date="2020-05" db="EMBL/GenBank/DDBJ databases">
        <title>Mycena genomes resolve the evolution of fungal bioluminescence.</title>
        <authorList>
            <person name="Tsai I.J."/>
        </authorList>
    </citation>
    <scope>NUCLEOTIDE SEQUENCE</scope>
    <source>
        <strain evidence="1">160909Yilan</strain>
    </source>
</reference>
<name>A0A8H6XXN8_9AGAR</name>
<comment type="caution">
    <text evidence="1">The sequence shown here is derived from an EMBL/GenBank/DDBJ whole genome shotgun (WGS) entry which is preliminary data.</text>
</comment>
<keyword evidence="2" id="KW-1185">Reference proteome</keyword>
<dbReference type="Gene3D" id="3.30.710.10">
    <property type="entry name" value="Potassium Channel Kv1.1, Chain A"/>
    <property type="match status" value="1"/>
</dbReference>
<evidence type="ECO:0000313" key="1">
    <source>
        <dbReference type="EMBL" id="KAF7348202.1"/>
    </source>
</evidence>
<gene>
    <name evidence="1" type="ORF">MSAN_01773300</name>
</gene>
<protein>
    <recommendedName>
        <fullName evidence="3">BTB domain-containing protein</fullName>
    </recommendedName>
</protein>
<sequence length="337" mass="37874">MVATRGQRSSMTTAECPIPIRRLLNSTSAEDDLRIIKVQNTRFKVNPRILRSGSRIFKTLFQDPESFIDLSGHTASQFRAFLWAAYARPLPSAKSVDVGRLCSVAEVAFTYDFNALKLWSLEGIRTHVNSTPLLRTAPSRTFVRLIQVALLYRDTTLSRVIQSKWLTRMHWHDTDPAPALVVADAYSLRHLLSHAYYVHLVNVAPRIARGLPIDDGGSPLSAAQNLHVLCGYYSLLAAWKQLQAAPPACTSPDETVCPEHRARCEIAWKARWALEVGHSSAFAPVDVLCRLLFIERQLEVDEVLKDCMTPGCRVEALDAIARKRAEISENLHHHFDL</sequence>
<dbReference type="OrthoDB" id="2914104at2759"/>
<dbReference type="InterPro" id="IPR011333">
    <property type="entry name" value="SKP1/BTB/POZ_sf"/>
</dbReference>
<dbReference type="Proteomes" id="UP000623467">
    <property type="component" value="Unassembled WGS sequence"/>
</dbReference>
<evidence type="ECO:0000313" key="2">
    <source>
        <dbReference type="Proteomes" id="UP000623467"/>
    </source>
</evidence>
<dbReference type="EMBL" id="JACAZH010000017">
    <property type="protein sequence ID" value="KAF7348202.1"/>
    <property type="molecule type" value="Genomic_DNA"/>
</dbReference>
<dbReference type="SUPFAM" id="SSF54695">
    <property type="entry name" value="POZ domain"/>
    <property type="match status" value="1"/>
</dbReference>
<proteinExistence type="predicted"/>